<dbReference type="Pfam" id="PF13639">
    <property type="entry name" value="zf-RING_2"/>
    <property type="match status" value="1"/>
</dbReference>
<name>A0A7S2YTY9_9STRA</name>
<evidence type="ECO:0000313" key="5">
    <source>
        <dbReference type="EMBL" id="CAD9995517.1"/>
    </source>
</evidence>
<keyword evidence="1" id="KW-0862">Zinc</keyword>
<keyword evidence="1" id="KW-0863">Zinc-finger</keyword>
<dbReference type="GO" id="GO:0008270">
    <property type="term" value="F:zinc ion binding"/>
    <property type="evidence" value="ECO:0007669"/>
    <property type="project" value="UniProtKB-KW"/>
</dbReference>
<feature type="region of interest" description="Disordered" evidence="2">
    <location>
        <begin position="238"/>
        <end position="283"/>
    </location>
</feature>
<keyword evidence="3" id="KW-0812">Transmembrane</keyword>
<keyword evidence="3" id="KW-0472">Membrane</keyword>
<dbReference type="InterPro" id="IPR001841">
    <property type="entry name" value="Znf_RING"/>
</dbReference>
<dbReference type="SMART" id="SM00184">
    <property type="entry name" value="RING"/>
    <property type="match status" value="1"/>
</dbReference>
<sequence>MQSSTSNRTMNILAFLFFFMAALWMLFAILYALSVVVYLRMRALGRLHEYDPSDPRYGRVYLCAHEPSEDSDNRCYIPMGWIFRRFLQQNTRNEHLRDRISRAKVMTMEERRDAMAYILIKATRTDENKTVNISKSDDVVEVDLEGSNNDEVSTASAATTVCAICLSGYGSENCTSTEKQFSSTTCSHSFHFECILDWLARPSTIDCPCCRVPMVNEETVGRVARERRKRKKSLRLKLNVSPAATKENDNEDGDALHTITIGSSNDAGESMNNSEREGDMESV</sequence>
<keyword evidence="3" id="KW-1133">Transmembrane helix</keyword>
<dbReference type="GO" id="GO:0061630">
    <property type="term" value="F:ubiquitin protein ligase activity"/>
    <property type="evidence" value="ECO:0007669"/>
    <property type="project" value="TreeGrafter"/>
</dbReference>
<dbReference type="PANTHER" id="PTHR22765">
    <property type="entry name" value="RING FINGER AND PROTEASE ASSOCIATED DOMAIN-CONTAINING"/>
    <property type="match status" value="1"/>
</dbReference>
<evidence type="ECO:0000256" key="2">
    <source>
        <dbReference type="SAM" id="MobiDB-lite"/>
    </source>
</evidence>
<reference evidence="5" key="1">
    <citation type="submission" date="2021-01" db="EMBL/GenBank/DDBJ databases">
        <authorList>
            <person name="Corre E."/>
            <person name="Pelletier E."/>
            <person name="Niang G."/>
            <person name="Scheremetjew M."/>
            <person name="Finn R."/>
            <person name="Kale V."/>
            <person name="Holt S."/>
            <person name="Cochrane G."/>
            <person name="Meng A."/>
            <person name="Brown T."/>
            <person name="Cohen L."/>
        </authorList>
    </citation>
    <scope>NUCLEOTIDE SEQUENCE</scope>
    <source>
        <strain evidence="5">CCMP125</strain>
    </source>
</reference>
<gene>
    <name evidence="5" type="ORF">APAL1065_LOCUS27587</name>
</gene>
<dbReference type="InterPro" id="IPR013083">
    <property type="entry name" value="Znf_RING/FYVE/PHD"/>
</dbReference>
<proteinExistence type="predicted"/>
<keyword evidence="1" id="KW-0479">Metal-binding</keyword>
<dbReference type="InterPro" id="IPR051826">
    <property type="entry name" value="E3_ubiquitin-ligase_domain"/>
</dbReference>
<dbReference type="Gene3D" id="3.30.40.10">
    <property type="entry name" value="Zinc/RING finger domain, C3HC4 (zinc finger)"/>
    <property type="match status" value="1"/>
</dbReference>
<feature type="compositionally biased region" description="Polar residues" evidence="2">
    <location>
        <begin position="260"/>
        <end position="273"/>
    </location>
</feature>
<evidence type="ECO:0000259" key="4">
    <source>
        <dbReference type="PROSITE" id="PS50089"/>
    </source>
</evidence>
<accession>A0A7S2YTY9</accession>
<organism evidence="5">
    <name type="scientific">Entomoneis paludosa</name>
    <dbReference type="NCBI Taxonomy" id="265537"/>
    <lineage>
        <taxon>Eukaryota</taxon>
        <taxon>Sar</taxon>
        <taxon>Stramenopiles</taxon>
        <taxon>Ochrophyta</taxon>
        <taxon>Bacillariophyta</taxon>
        <taxon>Bacillariophyceae</taxon>
        <taxon>Bacillariophycidae</taxon>
        <taxon>Entomoneidaceae</taxon>
        <taxon>Entomoneis</taxon>
    </lineage>
</organism>
<evidence type="ECO:0000256" key="1">
    <source>
        <dbReference type="PROSITE-ProRule" id="PRU00175"/>
    </source>
</evidence>
<dbReference type="GO" id="GO:0006511">
    <property type="term" value="P:ubiquitin-dependent protein catabolic process"/>
    <property type="evidence" value="ECO:0007669"/>
    <property type="project" value="TreeGrafter"/>
</dbReference>
<dbReference type="SUPFAM" id="SSF57850">
    <property type="entry name" value="RING/U-box"/>
    <property type="match status" value="1"/>
</dbReference>
<protein>
    <recommendedName>
        <fullName evidence="4">RING-type domain-containing protein</fullName>
    </recommendedName>
</protein>
<dbReference type="AlphaFoldDB" id="A0A7S2YTY9"/>
<feature type="domain" description="RING-type" evidence="4">
    <location>
        <begin position="162"/>
        <end position="211"/>
    </location>
</feature>
<evidence type="ECO:0000256" key="3">
    <source>
        <dbReference type="SAM" id="Phobius"/>
    </source>
</evidence>
<feature type="transmembrane region" description="Helical" evidence="3">
    <location>
        <begin position="12"/>
        <end position="39"/>
    </location>
</feature>
<dbReference type="PROSITE" id="PS50089">
    <property type="entry name" value="ZF_RING_2"/>
    <property type="match status" value="1"/>
</dbReference>
<feature type="compositionally biased region" description="Basic and acidic residues" evidence="2">
    <location>
        <begin position="274"/>
        <end position="283"/>
    </location>
</feature>
<dbReference type="EMBL" id="HBHT01041098">
    <property type="protein sequence ID" value="CAD9995517.1"/>
    <property type="molecule type" value="Transcribed_RNA"/>
</dbReference>